<proteinExistence type="predicted"/>
<organism evidence="3 4">
    <name type="scientific">Leucothrix pacifica</name>
    <dbReference type="NCBI Taxonomy" id="1247513"/>
    <lineage>
        <taxon>Bacteria</taxon>
        <taxon>Pseudomonadati</taxon>
        <taxon>Pseudomonadota</taxon>
        <taxon>Gammaproteobacteria</taxon>
        <taxon>Thiotrichales</taxon>
        <taxon>Thiotrichaceae</taxon>
        <taxon>Leucothrix</taxon>
    </lineage>
</organism>
<comment type="caution">
    <text evidence="3">The sequence shown here is derived from an EMBL/GenBank/DDBJ whole genome shotgun (WGS) entry which is preliminary data.</text>
</comment>
<dbReference type="Gene3D" id="3.30.70.270">
    <property type="match status" value="1"/>
</dbReference>
<dbReference type="InterPro" id="IPR029787">
    <property type="entry name" value="Nucleotide_cyclase"/>
</dbReference>
<reference evidence="3 4" key="1">
    <citation type="submission" date="2018-05" db="EMBL/GenBank/DDBJ databases">
        <title>Leucothrix arctica sp. nov., isolated from Arctic seawater.</title>
        <authorList>
            <person name="Choi A."/>
            <person name="Baek K."/>
        </authorList>
    </citation>
    <scope>NUCLEOTIDE SEQUENCE [LARGE SCALE GENOMIC DNA]</scope>
    <source>
        <strain evidence="3 4">JCM 18388</strain>
    </source>
</reference>
<dbReference type="SMART" id="SM00267">
    <property type="entry name" value="GGDEF"/>
    <property type="match status" value="1"/>
</dbReference>
<feature type="transmembrane region" description="Helical" evidence="1">
    <location>
        <begin position="176"/>
        <end position="197"/>
    </location>
</feature>
<feature type="domain" description="GGDEF" evidence="2">
    <location>
        <begin position="264"/>
        <end position="399"/>
    </location>
</feature>
<dbReference type="AlphaFoldDB" id="A0A317C350"/>
<evidence type="ECO:0000313" key="3">
    <source>
        <dbReference type="EMBL" id="PWQ92717.1"/>
    </source>
</evidence>
<dbReference type="InterPro" id="IPR000160">
    <property type="entry name" value="GGDEF_dom"/>
</dbReference>
<dbReference type="InterPro" id="IPR043128">
    <property type="entry name" value="Rev_trsase/Diguanyl_cyclase"/>
</dbReference>
<gene>
    <name evidence="3" type="ORF">DKW60_19965</name>
</gene>
<evidence type="ECO:0000313" key="4">
    <source>
        <dbReference type="Proteomes" id="UP000245539"/>
    </source>
</evidence>
<dbReference type="PANTHER" id="PTHR46663:SF2">
    <property type="entry name" value="GGDEF DOMAIN-CONTAINING PROTEIN"/>
    <property type="match status" value="1"/>
</dbReference>
<evidence type="ECO:0000256" key="1">
    <source>
        <dbReference type="SAM" id="Phobius"/>
    </source>
</evidence>
<dbReference type="PANTHER" id="PTHR46663">
    <property type="entry name" value="DIGUANYLATE CYCLASE DGCT-RELATED"/>
    <property type="match status" value="1"/>
</dbReference>
<dbReference type="NCBIfam" id="TIGR00254">
    <property type="entry name" value="GGDEF"/>
    <property type="match status" value="1"/>
</dbReference>
<protein>
    <recommendedName>
        <fullName evidence="2">GGDEF domain-containing protein</fullName>
    </recommendedName>
</protein>
<feature type="transmembrane region" description="Helical" evidence="1">
    <location>
        <begin position="97"/>
        <end position="117"/>
    </location>
</feature>
<dbReference type="CDD" id="cd01949">
    <property type="entry name" value="GGDEF"/>
    <property type="match status" value="1"/>
</dbReference>
<keyword evidence="1" id="KW-0472">Membrane</keyword>
<feature type="transmembrane region" description="Helical" evidence="1">
    <location>
        <begin position="44"/>
        <end position="65"/>
    </location>
</feature>
<dbReference type="InterPro" id="IPR052163">
    <property type="entry name" value="DGC-Regulatory_Protein"/>
</dbReference>
<dbReference type="Pfam" id="PF00990">
    <property type="entry name" value="GGDEF"/>
    <property type="match status" value="1"/>
</dbReference>
<feature type="transmembrane region" description="Helical" evidence="1">
    <location>
        <begin position="129"/>
        <end position="147"/>
    </location>
</feature>
<sequence length="399" mass="45143">MWVYNLVNPNNKITMFLKTTHIPSSMEKDYQSYLAPERIRSTRVISILALILFSSFILVDFFALPSAVYEAFVIRLVVIASLCFSVVFSFTRKFSKYYHLVLVIPYFLAGVAINLMILIATPEDKASEIYFAGLVLVLMAIFSWNYLNLPSVTISTLGIIGLYVYVEIHKSTDHDALYATIIPNCFFLVSASIIGLVTQYVRDQYLKENFLLQQSLKRAYEKKAAEANDNQYLANHDALTNLPNRRYMMKLLNESLEKARLKDKILVILFVDLNGFKQINDVHGHVAGDETLSIIAKRLELAMRRGDHLSRLGGDEYLMGLILDKDDLPKVNKIADKYAKIIAQPINIEGKTLRVGASIGFAIYPHHGDDIEGLINIADQKMYEVKKVKPSRTAASSLQ</sequence>
<dbReference type="EMBL" id="QGKM01000078">
    <property type="protein sequence ID" value="PWQ92717.1"/>
    <property type="molecule type" value="Genomic_DNA"/>
</dbReference>
<dbReference type="Proteomes" id="UP000245539">
    <property type="component" value="Unassembled WGS sequence"/>
</dbReference>
<name>A0A317C350_9GAMM</name>
<dbReference type="SUPFAM" id="SSF55073">
    <property type="entry name" value="Nucleotide cyclase"/>
    <property type="match status" value="1"/>
</dbReference>
<keyword evidence="1" id="KW-0812">Transmembrane</keyword>
<keyword evidence="1" id="KW-1133">Transmembrane helix</keyword>
<dbReference type="PROSITE" id="PS50887">
    <property type="entry name" value="GGDEF"/>
    <property type="match status" value="1"/>
</dbReference>
<evidence type="ECO:0000259" key="2">
    <source>
        <dbReference type="PROSITE" id="PS50887"/>
    </source>
</evidence>
<accession>A0A317C350</accession>
<feature type="transmembrane region" description="Helical" evidence="1">
    <location>
        <begin position="72"/>
        <end position="91"/>
    </location>
</feature>
<keyword evidence="4" id="KW-1185">Reference proteome</keyword>